<feature type="compositionally biased region" description="Polar residues" evidence="1">
    <location>
        <begin position="845"/>
        <end position="860"/>
    </location>
</feature>
<sequence length="1094" mass="119282">MLDMSALHAVDIERLRALCSRGLSDTPPWLRPKVWRLLLGTLPTEKTKWPEESKKSRENYYELVRRLLEPFSDLSPPTKPLAPMDSSLMAASKELSQVPSALMTALQEPPEALDQRPLDETASKDIRIACAQNLDRRLRVIRELELKGAESSDATPEIRLESMPEIRLDAAEASSDEEDGQTSNAAPSSVPGSPASALSALSTTLLPSRSFGAHQKHVSALLRLLYIHASLNPANESPHIASLLVPVYSALVEEMVPDDAAHVEADAFWLFEAIIGELDDLNDVEGGRIWTQKFSERLNWADPELAEDLQIKGLDPALPHYSFRWLVPVLTHTLPLPSVLMVWDALLSRPMRQRDLNTKLEYLVDICTSMLLRTRGILLRLGRSGSHNPTLWSIGNPAAYTTPLDPRELEDAFAEGMTFLQQYPIEAAGGIEAILQAAYDLSLRRDAERTTTRVPNTGFGARLRDTVWRGFATQAPIAESHHEDHESDHSDSDYDDDEPQAPVAQGQTLAARLTDTVWRGISNESAMEAPPSPTMPLSPYPSSPEPSSKALPNPPLEEPPEASTRSSNRSSMWGYAEKLKESDAAATLAKVSTNWRVKALDVWNKRPSGGPSTFLAPPSTSHTPPEIGTRRASFTQDSLEKVQNDKRRGTSLPGIDRSDAYSPPARPAFFRPPRDSIIFTGNQSPLSPTNVDVSPMSDTGSARSSSFRQSLTASLGMSDSPKPTPKSGPRPLLLNSASLITSGHSRSPTNTPTSGASERAWVDSIRDKRPSPVNRESLSSASSISPSEARTRSRPGSRAEVESGIGSRIVPLRSSRSPMAANSRRATPTSSVASSPPPTHRRMDTATSTQFGSDDGQSTKGWARVNAQDSPPTGPSPPPPRTPDAFSAVAPDVRVKTPDTFRGSVTLSDNNETDLDKPMRGGSEAKLARRQLPRLSVGGDSSDSSATQAPSRNSRVKSKRVPPRLATAHSQDESKTEVQTLAPEWTDEIDNVTTPRALSFEANPFPTTPVSPRTTRRVRKISGEGDGEIRTRKVSGEGRETRVRKVSSDGHSIRSRKISGERGTPKHKRDSSAVEGDDEGYNDLLSAYESEENP</sequence>
<reference evidence="3" key="1">
    <citation type="submission" date="2020-11" db="EMBL/GenBank/DDBJ databases">
        <authorList>
            <person name="Koelle M."/>
            <person name="Horta M.A.C."/>
            <person name="Nowrousian M."/>
            <person name="Ohm R.A."/>
            <person name="Benz P."/>
            <person name="Pilgard A."/>
        </authorList>
    </citation>
    <scope>NUCLEOTIDE SEQUENCE</scope>
    <source>
        <strain evidence="3">FPRL280</strain>
    </source>
</reference>
<feature type="compositionally biased region" description="Low complexity" evidence="1">
    <location>
        <begin position="777"/>
        <end position="787"/>
    </location>
</feature>
<feature type="compositionally biased region" description="Low complexity" evidence="1">
    <location>
        <begin position="1004"/>
        <end position="1013"/>
    </location>
</feature>
<dbReference type="PANTHER" id="PTHR22957">
    <property type="entry name" value="TBC1 DOMAIN FAMILY MEMBER GTPASE-ACTIVATING PROTEIN"/>
    <property type="match status" value="1"/>
</dbReference>
<feature type="region of interest" description="Disordered" evidence="1">
    <location>
        <begin position="603"/>
        <end position="1094"/>
    </location>
</feature>
<feature type="compositionally biased region" description="Basic and acidic residues" evidence="1">
    <location>
        <begin position="638"/>
        <end position="648"/>
    </location>
</feature>
<dbReference type="Gene3D" id="1.10.472.80">
    <property type="entry name" value="Ypt/Rab-GAP domain of gyp1p, domain 3"/>
    <property type="match status" value="1"/>
</dbReference>
<evidence type="ECO:0000259" key="2">
    <source>
        <dbReference type="PROSITE" id="PS50086"/>
    </source>
</evidence>
<dbReference type="SMART" id="SM00164">
    <property type="entry name" value="TBC"/>
    <property type="match status" value="1"/>
</dbReference>
<proteinExistence type="predicted"/>
<name>A0A8H7U731_9APHY</name>
<feature type="region of interest" description="Disordered" evidence="1">
    <location>
        <begin position="477"/>
        <end position="503"/>
    </location>
</feature>
<feature type="compositionally biased region" description="Basic and acidic residues" evidence="1">
    <location>
        <begin position="479"/>
        <end position="492"/>
    </location>
</feature>
<feature type="compositionally biased region" description="Pro residues" evidence="1">
    <location>
        <begin position="872"/>
        <end position="882"/>
    </location>
</feature>
<dbReference type="PANTHER" id="PTHR22957:SF27">
    <property type="entry name" value="TBC1 DOMAIN FAMILY MEMBER 13"/>
    <property type="match status" value="1"/>
</dbReference>
<accession>A0A8H7U731</accession>
<reference evidence="3" key="2">
    <citation type="journal article" name="Front. Microbiol.">
        <title>Degradative Capacity of Two Strains of Rhodonia placenta: From Phenotype to Genotype.</title>
        <authorList>
            <person name="Kolle M."/>
            <person name="Horta M.A.C."/>
            <person name="Nowrousian M."/>
            <person name="Ohm R.A."/>
            <person name="Benz J.P."/>
            <person name="Pilgard A."/>
        </authorList>
    </citation>
    <scope>NUCLEOTIDE SEQUENCE</scope>
    <source>
        <strain evidence="3">FPRL280</strain>
    </source>
</reference>
<comment type="caution">
    <text evidence="3">The sequence shown here is derived from an EMBL/GenBank/DDBJ whole genome shotgun (WGS) entry which is preliminary data.</text>
</comment>
<feature type="region of interest" description="Disordered" evidence="1">
    <location>
        <begin position="525"/>
        <end position="571"/>
    </location>
</feature>
<dbReference type="Proteomes" id="UP000639403">
    <property type="component" value="Unassembled WGS sequence"/>
</dbReference>
<feature type="compositionally biased region" description="Polar residues" evidence="1">
    <location>
        <begin position="939"/>
        <end position="953"/>
    </location>
</feature>
<feature type="domain" description="Rab-GAP TBC" evidence="2">
    <location>
        <begin position="25"/>
        <end position="350"/>
    </location>
</feature>
<dbReference type="InterPro" id="IPR035969">
    <property type="entry name" value="Rab-GAP_TBC_sf"/>
</dbReference>
<feature type="compositionally biased region" description="Polar residues" evidence="1">
    <location>
        <begin position="679"/>
        <end position="717"/>
    </location>
</feature>
<protein>
    <recommendedName>
        <fullName evidence="2">Rab-GAP TBC domain-containing protein</fullName>
    </recommendedName>
</protein>
<gene>
    <name evidence="3" type="ORF">IEO21_00593</name>
</gene>
<feature type="region of interest" description="Disordered" evidence="1">
    <location>
        <begin position="170"/>
        <end position="195"/>
    </location>
</feature>
<feature type="compositionally biased region" description="Low complexity" evidence="1">
    <location>
        <begin position="183"/>
        <end position="195"/>
    </location>
</feature>
<feature type="compositionally biased region" description="Low complexity" evidence="1">
    <location>
        <begin position="823"/>
        <end position="834"/>
    </location>
</feature>
<dbReference type="EMBL" id="JADOXO010000004">
    <property type="protein sequence ID" value="KAF9821347.1"/>
    <property type="molecule type" value="Genomic_DNA"/>
</dbReference>
<feature type="compositionally biased region" description="Basic and acidic residues" evidence="1">
    <location>
        <begin position="1021"/>
        <end position="1064"/>
    </location>
</feature>
<feature type="compositionally biased region" description="Polar residues" evidence="1">
    <location>
        <begin position="735"/>
        <end position="756"/>
    </location>
</feature>
<evidence type="ECO:0000313" key="4">
    <source>
        <dbReference type="Proteomes" id="UP000639403"/>
    </source>
</evidence>
<feature type="compositionally biased region" description="Basic and acidic residues" evidence="1">
    <location>
        <begin position="760"/>
        <end position="770"/>
    </location>
</feature>
<dbReference type="AlphaFoldDB" id="A0A8H7U731"/>
<dbReference type="GO" id="GO:0005096">
    <property type="term" value="F:GTPase activator activity"/>
    <property type="evidence" value="ECO:0007669"/>
    <property type="project" value="TreeGrafter"/>
</dbReference>
<dbReference type="InterPro" id="IPR000195">
    <property type="entry name" value="Rab-GAP-TBC_dom"/>
</dbReference>
<feature type="compositionally biased region" description="Pro residues" evidence="1">
    <location>
        <begin position="530"/>
        <end position="544"/>
    </location>
</feature>
<dbReference type="GO" id="GO:0006886">
    <property type="term" value="P:intracellular protein transport"/>
    <property type="evidence" value="ECO:0007669"/>
    <property type="project" value="TreeGrafter"/>
</dbReference>
<dbReference type="PROSITE" id="PS50086">
    <property type="entry name" value="TBC_RABGAP"/>
    <property type="match status" value="1"/>
</dbReference>
<dbReference type="SUPFAM" id="SSF47923">
    <property type="entry name" value="Ypt/Rab-GAP domain of gyp1p"/>
    <property type="match status" value="2"/>
</dbReference>
<evidence type="ECO:0000313" key="3">
    <source>
        <dbReference type="EMBL" id="KAF9821347.1"/>
    </source>
</evidence>
<organism evidence="3 4">
    <name type="scientific">Rhodonia placenta</name>
    <dbReference type="NCBI Taxonomy" id="104341"/>
    <lineage>
        <taxon>Eukaryota</taxon>
        <taxon>Fungi</taxon>
        <taxon>Dikarya</taxon>
        <taxon>Basidiomycota</taxon>
        <taxon>Agaricomycotina</taxon>
        <taxon>Agaricomycetes</taxon>
        <taxon>Polyporales</taxon>
        <taxon>Adustoporiaceae</taxon>
        <taxon>Rhodonia</taxon>
    </lineage>
</organism>
<evidence type="ECO:0000256" key="1">
    <source>
        <dbReference type="SAM" id="MobiDB-lite"/>
    </source>
</evidence>
<dbReference type="Pfam" id="PF00566">
    <property type="entry name" value="RabGAP-TBC"/>
    <property type="match status" value="1"/>
</dbReference>